<dbReference type="PATRIC" id="fig|1265738.3.peg.1376"/>
<proteinExistence type="predicted"/>
<comment type="caution">
    <text evidence="1">The sequence shown here is derived from an EMBL/GenBank/DDBJ whole genome shotgun (WGS) entry which is preliminary data.</text>
</comment>
<organism evidence="1 2">
    <name type="scientific">Rhodopirellula maiorica SM1</name>
    <dbReference type="NCBI Taxonomy" id="1265738"/>
    <lineage>
        <taxon>Bacteria</taxon>
        <taxon>Pseudomonadati</taxon>
        <taxon>Planctomycetota</taxon>
        <taxon>Planctomycetia</taxon>
        <taxon>Pirellulales</taxon>
        <taxon>Pirellulaceae</taxon>
        <taxon>Novipirellula</taxon>
    </lineage>
</organism>
<accession>M5RQS0</accession>
<evidence type="ECO:0008006" key="3">
    <source>
        <dbReference type="Google" id="ProtNLM"/>
    </source>
</evidence>
<protein>
    <recommendedName>
        <fullName evidence="3">JAB domain-containing protein</fullName>
    </recommendedName>
</protein>
<keyword evidence="2" id="KW-1185">Reference proteome</keyword>
<evidence type="ECO:0000313" key="1">
    <source>
        <dbReference type="EMBL" id="EMI21688.1"/>
    </source>
</evidence>
<dbReference type="AlphaFoldDB" id="M5RQS0"/>
<dbReference type="Gene3D" id="3.40.140.10">
    <property type="entry name" value="Cytidine Deaminase, domain 2"/>
    <property type="match status" value="1"/>
</dbReference>
<dbReference type="EMBL" id="ANOG01000205">
    <property type="protein sequence ID" value="EMI21688.1"/>
    <property type="molecule type" value="Genomic_DNA"/>
</dbReference>
<gene>
    <name evidence="1" type="ORF">RMSM_01385</name>
</gene>
<name>M5RQS0_9BACT</name>
<dbReference type="SUPFAM" id="SSF102712">
    <property type="entry name" value="JAB1/MPN domain"/>
    <property type="match status" value="1"/>
</dbReference>
<reference evidence="1 2" key="1">
    <citation type="journal article" date="2013" name="Mar. Genomics">
        <title>Expression of sulfatases in Rhodopirellula baltica and the diversity of sulfatases in the genus Rhodopirellula.</title>
        <authorList>
            <person name="Wegner C.E."/>
            <person name="Richter-Heitmann T."/>
            <person name="Klindworth A."/>
            <person name="Klockow C."/>
            <person name="Richter M."/>
            <person name="Achstetter T."/>
            <person name="Glockner F.O."/>
            <person name="Harder J."/>
        </authorList>
    </citation>
    <scope>NUCLEOTIDE SEQUENCE [LARGE SCALE GENOMIC DNA]</scope>
    <source>
        <strain evidence="1 2">SM1</strain>
    </source>
</reference>
<sequence>MTQQHYDAVPIVRDEAPTLNSRNIKMISWQNQKRKLSCSATPKLWFTPYAWAKLQFLRDVGPSEVGGFGICDPNNPLLVQDVELAKQVCTMTTLDFDDESVADMFTRHLEGGRSPDQFARVWIHTHPIDSAKPSVVDDETFKRLFSASDWGAMFILAQNAVSYGRLQFNVGPRTSIRLKPCVDYSSGFAASDPSRWLAEYDTSVRVEDPFQRQAVTVDAADWHATEWVAS</sequence>
<evidence type="ECO:0000313" key="2">
    <source>
        <dbReference type="Proteomes" id="UP000011991"/>
    </source>
</evidence>
<dbReference type="Proteomes" id="UP000011991">
    <property type="component" value="Unassembled WGS sequence"/>
</dbReference>